<sequence>MTEATVSQSYRKSYDYTRILQWTIIFLSFGLLLLAPLSMLFMEAFKAEDGQYAGFDQVLSYISNPALLSSLSHSINISLWTTALSLIGGLCYAFALARTCIKGKRLLLGAAMLPLFAPTMMHGIALVYLFGRQGIVTNGLFGILPGVDINLYGPVGIVLAETIYTFPQVVLLLYIALRQSDQRLYDAAHTVGIHPIGRLWSITLPSIRMALVSAAMVAFTLSFTDYGAPKLVGGQYNVLATDVYKQVVGQQNFGLGAVAGLLLIAPAIIAFILEQFAARKGSYRLHAKAQPLQIKTHKPRDVIFQVFTWLTAAGIVLLFVMMFIAALTPAWPYTLGFTMDHFTFNSYTGDGLTVFWNSLLLSVCTAVFGTLFAFLFAYWLQNNKGSSVLYRTGHVMSLLPMAVPGLVIGISYVLFFSQPELSIFGWSIPNALYGLYGTMAIMVISTILHFFSVSYMTAKTALSKLDSECVAAARIFGLKKKDTFWHYTVPSCIPAVLEMLMYFFVNSMVTISAAIFLYTPETKTAAISIVSLDDAGNVEAAAAMGLLIVLVNIIVRCIYETVLYLLKNKKGWGKA</sequence>
<feature type="transmembrane region" description="Helical" evidence="6">
    <location>
        <begin position="354"/>
        <end position="380"/>
    </location>
</feature>
<feature type="transmembrane region" description="Helical" evidence="6">
    <location>
        <begin position="392"/>
        <end position="415"/>
    </location>
</feature>
<dbReference type="InterPro" id="IPR035906">
    <property type="entry name" value="MetI-like_sf"/>
</dbReference>
<keyword evidence="5 6" id="KW-0472">Membrane</keyword>
<evidence type="ECO:0000313" key="8">
    <source>
        <dbReference type="EMBL" id="PAD19860.1"/>
    </source>
</evidence>
<gene>
    <name evidence="8" type="ORF">CHH64_16850</name>
</gene>
<feature type="transmembrane region" description="Helical" evidence="6">
    <location>
        <begin position="107"/>
        <end position="131"/>
    </location>
</feature>
<feature type="transmembrane region" description="Helical" evidence="6">
    <location>
        <begin position="302"/>
        <end position="334"/>
    </location>
</feature>
<dbReference type="Pfam" id="PF00528">
    <property type="entry name" value="BPD_transp_1"/>
    <property type="match status" value="2"/>
</dbReference>
<feature type="transmembrane region" description="Helical" evidence="6">
    <location>
        <begin position="253"/>
        <end position="273"/>
    </location>
</feature>
<evidence type="ECO:0000256" key="4">
    <source>
        <dbReference type="ARBA" id="ARBA00022989"/>
    </source>
</evidence>
<dbReference type="PANTHER" id="PTHR43496:SF1">
    <property type="entry name" value="POLYGALACTURONAN_RHAMNOGALACTURONAN TRANSPORT SYSTEM PERMEASE PROTEIN YTEP"/>
    <property type="match status" value="1"/>
</dbReference>
<evidence type="ECO:0000256" key="1">
    <source>
        <dbReference type="ARBA" id="ARBA00004141"/>
    </source>
</evidence>
<dbReference type="PROSITE" id="PS50928">
    <property type="entry name" value="ABC_TM1"/>
    <property type="match status" value="2"/>
</dbReference>
<feature type="transmembrane region" description="Helical" evidence="6">
    <location>
        <begin position="19"/>
        <end position="42"/>
    </location>
</feature>
<dbReference type="Proteomes" id="UP000216013">
    <property type="component" value="Unassembled WGS sequence"/>
</dbReference>
<dbReference type="RefSeq" id="WP_095261579.1">
    <property type="nucleotide sequence ID" value="NZ_NPBV01000028.1"/>
</dbReference>
<dbReference type="Gene3D" id="1.10.3720.10">
    <property type="entry name" value="MetI-like"/>
    <property type="match status" value="2"/>
</dbReference>
<evidence type="ECO:0000256" key="3">
    <source>
        <dbReference type="ARBA" id="ARBA00022692"/>
    </source>
</evidence>
<feature type="transmembrane region" description="Helical" evidence="6">
    <location>
        <begin position="540"/>
        <end position="566"/>
    </location>
</feature>
<dbReference type="EMBL" id="NPBV01000028">
    <property type="protein sequence ID" value="PAD19860.1"/>
    <property type="molecule type" value="Genomic_DNA"/>
</dbReference>
<dbReference type="CDD" id="cd06261">
    <property type="entry name" value="TM_PBP2"/>
    <property type="match status" value="1"/>
</dbReference>
<comment type="caution">
    <text evidence="8">The sequence shown here is derived from an EMBL/GenBank/DDBJ whole genome shotgun (WGS) entry which is preliminary data.</text>
</comment>
<dbReference type="GO" id="GO:0005886">
    <property type="term" value="C:plasma membrane"/>
    <property type="evidence" value="ECO:0007669"/>
    <property type="project" value="UniProtKB-SubCell"/>
</dbReference>
<evidence type="ECO:0000256" key="2">
    <source>
        <dbReference type="ARBA" id="ARBA00022448"/>
    </source>
</evidence>
<proteinExistence type="inferred from homology"/>
<dbReference type="SUPFAM" id="SSF161098">
    <property type="entry name" value="MetI-like"/>
    <property type="match status" value="2"/>
</dbReference>
<comment type="similarity">
    <text evidence="6">Belongs to the binding-protein-dependent transport system permease family.</text>
</comment>
<evidence type="ECO:0000256" key="5">
    <source>
        <dbReference type="ARBA" id="ARBA00023136"/>
    </source>
</evidence>
<dbReference type="InterPro" id="IPR017664">
    <property type="entry name" value="AminoethylPonate_ABC_perm-1"/>
</dbReference>
<reference evidence="8 9" key="1">
    <citation type="submission" date="2017-07" db="EMBL/GenBank/DDBJ databases">
        <title>Isolation and whole genome analysis of endospore-forming bacteria from heroin.</title>
        <authorList>
            <person name="Kalinowski J."/>
            <person name="Ahrens B."/>
            <person name="Al-Dilaimi A."/>
            <person name="Winkler A."/>
            <person name="Wibberg D."/>
            <person name="Schleenbecker U."/>
            <person name="Ruckert C."/>
            <person name="Wolfel R."/>
            <person name="Grass G."/>
        </authorList>
    </citation>
    <scope>NUCLEOTIDE SEQUENCE [LARGE SCALE GENOMIC DNA]</scope>
    <source>
        <strain evidence="8 9">7528</strain>
    </source>
</reference>
<feature type="domain" description="ABC transmembrane type-1" evidence="7">
    <location>
        <begin position="71"/>
        <end position="274"/>
    </location>
</feature>
<keyword evidence="4 6" id="KW-1133">Transmembrane helix</keyword>
<name>A0A268A6W1_9BACI</name>
<dbReference type="InterPro" id="IPR000515">
    <property type="entry name" value="MetI-like"/>
</dbReference>
<feature type="domain" description="ABC transmembrane type-1" evidence="7">
    <location>
        <begin position="355"/>
        <end position="559"/>
    </location>
</feature>
<feature type="transmembrane region" description="Helical" evidence="6">
    <location>
        <begin position="198"/>
        <end position="221"/>
    </location>
</feature>
<protein>
    <submittedName>
        <fullName evidence="8">Phosphonate ABC transporter permease</fullName>
    </submittedName>
</protein>
<evidence type="ECO:0000256" key="6">
    <source>
        <dbReference type="RuleBase" id="RU363032"/>
    </source>
</evidence>
<dbReference type="AlphaFoldDB" id="A0A268A6W1"/>
<dbReference type="PANTHER" id="PTHR43496">
    <property type="entry name" value="PROTEIN LPLB"/>
    <property type="match status" value="1"/>
</dbReference>
<feature type="transmembrane region" description="Helical" evidence="6">
    <location>
        <begin position="151"/>
        <end position="177"/>
    </location>
</feature>
<comment type="subcellular location">
    <subcellularLocation>
        <location evidence="6">Cell membrane</location>
        <topology evidence="6">Multi-pass membrane protein</topology>
    </subcellularLocation>
    <subcellularLocation>
        <location evidence="1">Membrane</location>
        <topology evidence="1">Multi-pass membrane protein</topology>
    </subcellularLocation>
</comment>
<keyword evidence="3 6" id="KW-0812">Transmembrane</keyword>
<keyword evidence="2 6" id="KW-0813">Transport</keyword>
<feature type="transmembrane region" description="Helical" evidence="6">
    <location>
        <begin position="77"/>
        <end position="95"/>
    </location>
</feature>
<evidence type="ECO:0000259" key="7">
    <source>
        <dbReference type="PROSITE" id="PS50928"/>
    </source>
</evidence>
<dbReference type="GO" id="GO:0055085">
    <property type="term" value="P:transmembrane transport"/>
    <property type="evidence" value="ECO:0007669"/>
    <property type="project" value="InterPro"/>
</dbReference>
<evidence type="ECO:0000313" key="9">
    <source>
        <dbReference type="Proteomes" id="UP000216013"/>
    </source>
</evidence>
<organism evidence="8 9">
    <name type="scientific">Terribacillus saccharophilus</name>
    <dbReference type="NCBI Taxonomy" id="361277"/>
    <lineage>
        <taxon>Bacteria</taxon>
        <taxon>Bacillati</taxon>
        <taxon>Bacillota</taxon>
        <taxon>Bacilli</taxon>
        <taxon>Bacillales</taxon>
        <taxon>Bacillaceae</taxon>
        <taxon>Terribacillus</taxon>
    </lineage>
</organism>
<accession>A0A268A6W1</accession>
<dbReference type="NCBIfam" id="TIGR03262">
    <property type="entry name" value="PhnU2"/>
    <property type="match status" value="1"/>
</dbReference>
<feature type="transmembrane region" description="Helical" evidence="6">
    <location>
        <begin position="435"/>
        <end position="455"/>
    </location>
</feature>